<feature type="transmembrane region" description="Helical" evidence="1">
    <location>
        <begin position="25"/>
        <end position="45"/>
    </location>
</feature>
<organism evidence="2 3">
    <name type="scientific">Mesobacillus jeotgali</name>
    <dbReference type="NCBI Taxonomy" id="129985"/>
    <lineage>
        <taxon>Bacteria</taxon>
        <taxon>Bacillati</taxon>
        <taxon>Bacillota</taxon>
        <taxon>Bacilli</taxon>
        <taxon>Bacillales</taxon>
        <taxon>Bacillaceae</taxon>
        <taxon>Mesobacillus</taxon>
    </lineage>
</organism>
<feature type="transmembrane region" description="Helical" evidence="1">
    <location>
        <begin position="88"/>
        <end position="105"/>
    </location>
</feature>
<dbReference type="RefSeq" id="WP_311075618.1">
    <property type="nucleotide sequence ID" value="NZ_CP134494.1"/>
</dbReference>
<accession>A0ABY9VLE4</accession>
<keyword evidence="3" id="KW-1185">Reference proteome</keyword>
<evidence type="ECO:0000256" key="1">
    <source>
        <dbReference type="SAM" id="Phobius"/>
    </source>
</evidence>
<sequence>MIGLLLSVVIFNIIAFKMNKRLTLTHIVQIWTFTIAVQMLFDLIIEFKFHSYWYFGMGVDWEGLIPRTVLLPPVNLIFLNLYPFGKSVKIKIAFIICFVVAILMYELATLLPEPWGYFHYGWWKIWYSALIDPILLCCLLGFYKWILWLEKKDRHKALPN</sequence>
<protein>
    <submittedName>
        <fullName evidence="2">Uncharacterized protein</fullName>
    </submittedName>
</protein>
<feature type="transmembrane region" description="Helical" evidence="1">
    <location>
        <begin position="125"/>
        <end position="146"/>
    </location>
</feature>
<keyword evidence="1" id="KW-1133">Transmembrane helix</keyword>
<dbReference type="Proteomes" id="UP001303324">
    <property type="component" value="Chromosome"/>
</dbReference>
<evidence type="ECO:0000313" key="3">
    <source>
        <dbReference type="Proteomes" id="UP001303324"/>
    </source>
</evidence>
<keyword evidence="1" id="KW-0812">Transmembrane</keyword>
<evidence type="ECO:0000313" key="2">
    <source>
        <dbReference type="EMBL" id="WNF24688.1"/>
    </source>
</evidence>
<keyword evidence="1" id="KW-0472">Membrane</keyword>
<gene>
    <name evidence="2" type="ORF">RH061_09445</name>
</gene>
<proteinExistence type="predicted"/>
<name>A0ABY9VLE4_9BACI</name>
<dbReference type="EMBL" id="CP134494">
    <property type="protein sequence ID" value="WNF24688.1"/>
    <property type="molecule type" value="Genomic_DNA"/>
</dbReference>
<reference evidence="2 3" key="1">
    <citation type="submission" date="2023-09" db="EMBL/GenBank/DDBJ databases">
        <title>Microbial mechanism of fulvic acid promoting antimony reduction mineralization in rice fields.</title>
        <authorList>
            <person name="Chen G."/>
            <person name="Lan J."/>
        </authorList>
    </citation>
    <scope>NUCLEOTIDE SEQUENCE [LARGE SCALE GENOMIC DNA]</scope>
    <source>
        <strain evidence="2 3">PS1</strain>
    </source>
</reference>